<dbReference type="PANTHER" id="PTHR47245">
    <property type="entry name" value="PEPTIDYLPROLYL ISOMERASE"/>
    <property type="match status" value="1"/>
</dbReference>
<keyword evidence="1 3" id="KW-0413">Isomerase</keyword>
<dbReference type="SUPFAM" id="SSF54534">
    <property type="entry name" value="FKBP-like"/>
    <property type="match status" value="2"/>
</dbReference>
<name>A0A401U8Q5_9BACT</name>
<reference evidence="3 4" key="1">
    <citation type="submission" date="2018-11" db="EMBL/GenBank/DDBJ databases">
        <title>Chryseotalea sanarue gen. nov., sp., nov., a member of the family Cytophagaceae, isolated from a brackish lake in Hamamatsu Japan.</title>
        <authorList>
            <person name="Maejima Y."/>
            <person name="Iino T."/>
            <person name="Muraguchi Y."/>
            <person name="Fukuda K."/>
            <person name="Ohkuma M."/>
            <person name="Moriuchi R."/>
            <person name="Dohra H."/>
            <person name="Kimbara K."/>
            <person name="Shintani M."/>
        </authorList>
    </citation>
    <scope>NUCLEOTIDE SEQUENCE [LARGE SCALE GENOMIC DNA]</scope>
    <source>
        <strain evidence="3 4">Ys</strain>
    </source>
</reference>
<organism evidence="3 4">
    <name type="scientific">Chryseotalea sanaruensis</name>
    <dbReference type="NCBI Taxonomy" id="2482724"/>
    <lineage>
        <taxon>Bacteria</taxon>
        <taxon>Pseudomonadati</taxon>
        <taxon>Bacteroidota</taxon>
        <taxon>Cytophagia</taxon>
        <taxon>Cytophagales</taxon>
        <taxon>Chryseotaleaceae</taxon>
        <taxon>Chryseotalea</taxon>
    </lineage>
</organism>
<sequence>MSTIPLSNSINFFMLMRLVLRLLCLSLLINFSGQAQSKEKPVTIFSVNKKSVGAEEFIYLYQKNHKGREGEFNKEKIEEYLDLYIKFKLKVEEARQRGMDTTTKFTKEYLGYKEALRKPYLPDNKLIDSLTQLTYNRMLEEVKAAHILIKVNPDAAPEDTLQAYNKILNIRKRLDAGEDFGTLAMTFSEDPSAKSNEGNLGYFTAFQMVYPFEAAAYSTAIGSVSNPVRTRFGYHLVKVDDKRKAQGEIEVSHLLIRVGKDRNTEKARLQIFDIYDRLQGGMPWGDLCKQYSEDQSTKDNGGKLRPFGVGAMASVPEFEGNAFGLINPGDYSAPFETQYGWHIVKLERKIPVPAYNELESSLKSRVSRDERMQVAKEAIAVHLRKKYAFKENAEVKRKAMLLADSTLQKGAWRAPNENLNTQTLFTLESKAVPVEKFFAYVSTNQKPNKLTPVLYFNQLYESFVNNSIEMVVEETLMSTNADYRFLSNEYYEGILLFDIMEKEVWNKASTDTIGQRSYFENNSAKYNASERAQATIYSAAKKEPLDGLETLLTADSIIENAYLKKNGIRMDQGRYEKNERAVLDKVNWAPGHQKIELDGIYYLVKIDSILPAGSRTFEEARGLLVADYQTYLENKWLETLRKKYPVKINAKGKKYVLGKLTKAG</sequence>
<dbReference type="Pfam" id="PF13616">
    <property type="entry name" value="Rotamase_3"/>
    <property type="match status" value="1"/>
</dbReference>
<dbReference type="InterPro" id="IPR050245">
    <property type="entry name" value="PrsA_foldase"/>
</dbReference>
<dbReference type="AlphaFoldDB" id="A0A401U8Q5"/>
<dbReference type="Proteomes" id="UP000288227">
    <property type="component" value="Unassembled WGS sequence"/>
</dbReference>
<feature type="domain" description="PpiC" evidence="2">
    <location>
        <begin position="139"/>
        <end position="241"/>
    </location>
</feature>
<evidence type="ECO:0000313" key="3">
    <source>
        <dbReference type="EMBL" id="GCC51259.1"/>
    </source>
</evidence>
<accession>A0A401U8Q5</accession>
<proteinExistence type="predicted"/>
<dbReference type="InterPro" id="IPR023058">
    <property type="entry name" value="PPIase_PpiC_CS"/>
</dbReference>
<dbReference type="PROSITE" id="PS01096">
    <property type="entry name" value="PPIC_PPIASE_1"/>
    <property type="match status" value="1"/>
</dbReference>
<keyword evidence="4" id="KW-1185">Reference proteome</keyword>
<feature type="domain" description="PpiC" evidence="2">
    <location>
        <begin position="246"/>
        <end position="348"/>
    </location>
</feature>
<comment type="caution">
    <text evidence="3">The sequence shown here is derived from an EMBL/GenBank/DDBJ whole genome shotgun (WGS) entry which is preliminary data.</text>
</comment>
<keyword evidence="1" id="KW-0697">Rotamase</keyword>
<gene>
    <name evidence="3" type="ORF">SanaruYs_14800</name>
</gene>
<dbReference type="PROSITE" id="PS50198">
    <property type="entry name" value="PPIC_PPIASE_2"/>
    <property type="match status" value="2"/>
</dbReference>
<evidence type="ECO:0000313" key="4">
    <source>
        <dbReference type="Proteomes" id="UP000288227"/>
    </source>
</evidence>
<dbReference type="InterPro" id="IPR000297">
    <property type="entry name" value="PPIase_PpiC"/>
</dbReference>
<dbReference type="Gene3D" id="3.10.50.40">
    <property type="match status" value="2"/>
</dbReference>
<evidence type="ECO:0000256" key="1">
    <source>
        <dbReference type="PROSITE-ProRule" id="PRU00278"/>
    </source>
</evidence>
<evidence type="ECO:0000259" key="2">
    <source>
        <dbReference type="PROSITE" id="PS50198"/>
    </source>
</evidence>
<dbReference type="InterPro" id="IPR046357">
    <property type="entry name" value="PPIase_dom_sf"/>
</dbReference>
<dbReference type="GO" id="GO:0003755">
    <property type="term" value="F:peptidyl-prolyl cis-trans isomerase activity"/>
    <property type="evidence" value="ECO:0007669"/>
    <property type="project" value="UniProtKB-KW"/>
</dbReference>
<dbReference type="Pfam" id="PF00639">
    <property type="entry name" value="Rotamase"/>
    <property type="match status" value="1"/>
</dbReference>
<protein>
    <submittedName>
        <fullName evidence="3">Peptidyl-prolyl cis-trans isomerase</fullName>
    </submittedName>
</protein>
<dbReference type="PANTHER" id="PTHR47245:SF2">
    <property type="entry name" value="PEPTIDYL-PROLYL CIS-TRANS ISOMERASE HP_0175-RELATED"/>
    <property type="match status" value="1"/>
</dbReference>
<dbReference type="EMBL" id="BHXQ01000002">
    <property type="protein sequence ID" value="GCC51259.1"/>
    <property type="molecule type" value="Genomic_DNA"/>
</dbReference>